<protein>
    <recommendedName>
        <fullName evidence="1">DUF4340 domain-containing protein</fullName>
    </recommendedName>
</protein>
<dbReference type="InterPro" id="IPR025641">
    <property type="entry name" value="DUF4340"/>
</dbReference>
<dbReference type="EMBL" id="UINC01151453">
    <property type="protein sequence ID" value="SVD45068.1"/>
    <property type="molecule type" value="Genomic_DNA"/>
</dbReference>
<feature type="domain" description="DUF4340" evidence="1">
    <location>
        <begin position="60"/>
        <end position="196"/>
    </location>
</feature>
<reference evidence="2" key="1">
    <citation type="submission" date="2018-05" db="EMBL/GenBank/DDBJ databases">
        <authorList>
            <person name="Lanie J.A."/>
            <person name="Ng W.-L."/>
            <person name="Kazmierczak K.M."/>
            <person name="Andrzejewski T.M."/>
            <person name="Davidsen T.M."/>
            <person name="Wayne K.J."/>
            <person name="Tettelin H."/>
            <person name="Glass J.I."/>
            <person name="Rusch D."/>
            <person name="Podicherti R."/>
            <person name="Tsui H.-C.T."/>
            <person name="Winkler M.E."/>
        </authorList>
    </citation>
    <scope>NUCLEOTIDE SEQUENCE</scope>
</reference>
<organism evidence="2">
    <name type="scientific">marine metagenome</name>
    <dbReference type="NCBI Taxonomy" id="408172"/>
    <lineage>
        <taxon>unclassified sequences</taxon>
        <taxon>metagenomes</taxon>
        <taxon>ecological metagenomes</taxon>
    </lineage>
</organism>
<evidence type="ECO:0000313" key="2">
    <source>
        <dbReference type="EMBL" id="SVD45068.1"/>
    </source>
</evidence>
<evidence type="ECO:0000259" key="1">
    <source>
        <dbReference type="Pfam" id="PF14238"/>
    </source>
</evidence>
<name>A0A382VGP8_9ZZZZ</name>
<dbReference type="AlphaFoldDB" id="A0A382VGP8"/>
<feature type="non-terminal residue" evidence="2">
    <location>
        <position position="1"/>
    </location>
</feature>
<gene>
    <name evidence="2" type="ORF">METZ01_LOCUS397922</name>
</gene>
<accession>A0A382VGP8</accession>
<dbReference type="Pfam" id="PF14238">
    <property type="entry name" value="DUF4340"/>
    <property type="match status" value="1"/>
</dbReference>
<proteinExistence type="predicted"/>
<feature type="non-terminal residue" evidence="2">
    <location>
        <position position="197"/>
    </location>
</feature>
<sequence length="197" mass="22314">VFIGIVFYYFLIDLPSEKRKKEEKDRSEKVILFDPENVKAISFIKGENTITLKRLGTDEWQMTAPVNAKGDASAVSDFVSFLNNLNFTRVVEESPKDLTPFGLDTPDLKIILSMNNGETKGVHVGDDHPMGNKVYLSLLNGSRVLAAGVTKNRLDRKVHDLRDKTILDFKTPQITKIEFIRNGKTLSLKKNEESWEV</sequence>